<evidence type="ECO:0000313" key="1">
    <source>
        <dbReference type="EMBL" id="ABQ62293.1"/>
    </source>
</evidence>
<gene>
    <name evidence="1" type="ordered locus">BOV_A0508</name>
</gene>
<organism evidence="1 2">
    <name type="scientific">Brucella ovis (strain ATCC 25840 / 63/290 / NCTC 10512)</name>
    <dbReference type="NCBI Taxonomy" id="444178"/>
    <lineage>
        <taxon>Bacteria</taxon>
        <taxon>Pseudomonadati</taxon>
        <taxon>Pseudomonadota</taxon>
        <taxon>Alphaproteobacteria</taxon>
        <taxon>Hyphomicrobiales</taxon>
        <taxon>Brucellaceae</taxon>
        <taxon>Brucella/Ochrobactrum group</taxon>
        <taxon>Brucella</taxon>
    </lineage>
</organism>
<dbReference type="HOGENOM" id="CLU_3305892_0_0_5"/>
<dbReference type="EMBL" id="CP000709">
    <property type="protein sequence ID" value="ABQ62293.1"/>
    <property type="molecule type" value="Genomic_DNA"/>
</dbReference>
<proteinExistence type="predicted"/>
<sequence>MQAGADASPRHRVMLTPLFRVPDVASDVVSSTFMLVRSF</sequence>
<reference evidence="2" key="1">
    <citation type="journal article" date="2009" name="PLoS ONE">
        <title>Genome degradation in Brucella ovis corresponds with narrowing of its host range and tissue tropism.</title>
        <authorList>
            <person name="Tsolis R.M."/>
            <person name="Seshadri R."/>
            <person name="Santos R.L."/>
            <person name="Sangari F.J."/>
            <person name="Lobo J.M."/>
            <person name="de Jong M.F."/>
            <person name="Ren Q."/>
            <person name="Myers G."/>
            <person name="Brinkac L.M."/>
            <person name="Nelson W.C."/>
            <person name="Deboy R.T."/>
            <person name="Angiuoli S."/>
            <person name="Khouri H."/>
            <person name="Dimitrov G."/>
            <person name="Robinson J.R."/>
            <person name="Mulligan S."/>
            <person name="Walker R.L."/>
            <person name="Elzer P.E."/>
            <person name="Hassan K.A."/>
            <person name="Paulsen I.T."/>
        </authorList>
    </citation>
    <scope>NUCLEOTIDE SEQUENCE [LARGE SCALE GENOMIC DNA]</scope>
    <source>
        <strain evidence="2">ATCC 25840 / 63/290 / NCTC 10512</strain>
    </source>
</reference>
<protein>
    <submittedName>
        <fullName evidence="1">Uncharacterized protein</fullName>
    </submittedName>
</protein>
<keyword evidence="2" id="KW-1185">Reference proteome</keyword>
<evidence type="ECO:0000313" key="2">
    <source>
        <dbReference type="Proteomes" id="UP000006383"/>
    </source>
</evidence>
<name>A0A0H3AU32_BRUO2</name>
<dbReference type="KEGG" id="bov:BOV_A0508"/>
<dbReference type="AlphaFoldDB" id="A0A0H3AU32"/>
<dbReference type="Proteomes" id="UP000006383">
    <property type="component" value="Chromosome II"/>
</dbReference>
<accession>A0A0H3AU32</accession>